<dbReference type="RefSeq" id="WP_237870489.1">
    <property type="nucleotide sequence ID" value="NZ_JAKLTR010000004.1"/>
</dbReference>
<keyword evidence="1" id="KW-0732">Signal</keyword>
<organism evidence="3 4">
    <name type="scientific">Terrimonas ginsenosidimutans</name>
    <dbReference type="NCBI Taxonomy" id="2908004"/>
    <lineage>
        <taxon>Bacteria</taxon>
        <taxon>Pseudomonadati</taxon>
        <taxon>Bacteroidota</taxon>
        <taxon>Chitinophagia</taxon>
        <taxon>Chitinophagales</taxon>
        <taxon>Chitinophagaceae</taxon>
        <taxon>Terrimonas</taxon>
    </lineage>
</organism>
<evidence type="ECO:0000256" key="1">
    <source>
        <dbReference type="SAM" id="SignalP"/>
    </source>
</evidence>
<name>A0ABS9KPK3_9BACT</name>
<dbReference type="Pfam" id="PF13568">
    <property type="entry name" value="OMP_b-brl_2"/>
    <property type="match status" value="1"/>
</dbReference>
<accession>A0ABS9KPK3</accession>
<gene>
    <name evidence="3" type="ORF">LZZ85_08135</name>
</gene>
<feature type="domain" description="Outer membrane protein beta-barrel" evidence="2">
    <location>
        <begin position="20"/>
        <end position="172"/>
    </location>
</feature>
<evidence type="ECO:0000259" key="2">
    <source>
        <dbReference type="Pfam" id="PF13568"/>
    </source>
</evidence>
<evidence type="ECO:0000313" key="3">
    <source>
        <dbReference type="EMBL" id="MCG2614247.1"/>
    </source>
</evidence>
<protein>
    <submittedName>
        <fullName evidence="3">PorT family protein</fullName>
    </submittedName>
</protein>
<comment type="caution">
    <text evidence="3">The sequence shown here is derived from an EMBL/GenBank/DDBJ whole genome shotgun (WGS) entry which is preliminary data.</text>
</comment>
<reference evidence="3" key="1">
    <citation type="submission" date="2022-01" db="EMBL/GenBank/DDBJ databases">
        <authorList>
            <person name="Jo J.-H."/>
            <person name="Im W.-T."/>
        </authorList>
    </citation>
    <scope>NUCLEOTIDE SEQUENCE</scope>
    <source>
        <strain evidence="3">NA20</strain>
    </source>
</reference>
<dbReference type="InterPro" id="IPR025665">
    <property type="entry name" value="Beta-barrel_OMP_2"/>
</dbReference>
<keyword evidence="4" id="KW-1185">Reference proteome</keyword>
<proteinExistence type="predicted"/>
<dbReference type="EMBL" id="JAKLTR010000004">
    <property type="protein sequence ID" value="MCG2614247.1"/>
    <property type="molecule type" value="Genomic_DNA"/>
</dbReference>
<evidence type="ECO:0000313" key="4">
    <source>
        <dbReference type="Proteomes" id="UP001165367"/>
    </source>
</evidence>
<sequence>MKCIATIACLSALLSSTVAFSQSKGLGLKAGLNFVNVKNVKSISDANSGSKTGFHAGIFFAPKTSGLLGYRSEILFSRQGYDFKTTTATGDVMMDYILLPQLMTFSFTKYVQLQIGGQMGILINAKADSVSSSSQPSTLNKAMDYYNKINYGVAGGVEIKPIAGLVIGGRYNAFFGSLNEQASAGTTGMPSFIPKDGKKLKNGLVQVYVGYRF</sequence>
<feature type="signal peptide" evidence="1">
    <location>
        <begin position="1"/>
        <end position="21"/>
    </location>
</feature>
<feature type="chain" id="PRO_5045758780" evidence="1">
    <location>
        <begin position="22"/>
        <end position="213"/>
    </location>
</feature>
<dbReference type="Proteomes" id="UP001165367">
    <property type="component" value="Unassembled WGS sequence"/>
</dbReference>